<evidence type="ECO:0008006" key="4">
    <source>
        <dbReference type="Google" id="ProtNLM"/>
    </source>
</evidence>
<feature type="transmembrane region" description="Helical" evidence="1">
    <location>
        <begin position="93"/>
        <end position="116"/>
    </location>
</feature>
<comment type="caution">
    <text evidence="2">The sequence shown here is derived from an EMBL/GenBank/DDBJ whole genome shotgun (WGS) entry which is preliminary data.</text>
</comment>
<dbReference type="InterPro" id="IPR021354">
    <property type="entry name" value="DUF2975"/>
</dbReference>
<reference evidence="2 3" key="1">
    <citation type="submission" date="2024-06" db="EMBL/GenBank/DDBJ databases">
        <title>Sorghum-associated microbial communities from plants grown in Nebraska, USA.</title>
        <authorList>
            <person name="Schachtman D."/>
        </authorList>
    </citation>
    <scope>NUCLEOTIDE SEQUENCE [LARGE SCALE GENOMIC DNA]</scope>
    <source>
        <strain evidence="2 3">2857</strain>
    </source>
</reference>
<keyword evidence="1" id="KW-0812">Transmembrane</keyword>
<feature type="transmembrane region" description="Helical" evidence="1">
    <location>
        <begin position="9"/>
        <end position="29"/>
    </location>
</feature>
<accession>A0ABV2QSJ6</accession>
<sequence>MHPSNLPVTLLRVFLATLFAFLVVFQLMSLPGQFALDAQGPSELAYINWILLVVAELGVLCVQVVIVCTWQLLTLVRRDRIFTEASLRWVDWIVGAFVAGWLLLAGLSAYLVGVIYFTPELRDPGVPILLFGAVLIGAVLVLLMLVLRTLLRQATVLRADMDVVI</sequence>
<gene>
    <name evidence="2" type="ORF">ABIE21_002963</name>
</gene>
<organism evidence="2 3">
    <name type="scientific">Conyzicola nivalis</name>
    <dbReference type="NCBI Taxonomy" id="1477021"/>
    <lineage>
        <taxon>Bacteria</taxon>
        <taxon>Bacillati</taxon>
        <taxon>Actinomycetota</taxon>
        <taxon>Actinomycetes</taxon>
        <taxon>Micrococcales</taxon>
        <taxon>Microbacteriaceae</taxon>
        <taxon>Conyzicola</taxon>
    </lineage>
</organism>
<feature type="transmembrane region" description="Helical" evidence="1">
    <location>
        <begin position="49"/>
        <end position="73"/>
    </location>
</feature>
<evidence type="ECO:0000256" key="1">
    <source>
        <dbReference type="SAM" id="Phobius"/>
    </source>
</evidence>
<dbReference type="RefSeq" id="WP_354025611.1">
    <property type="nucleotide sequence ID" value="NZ_JBEPSJ010000004.1"/>
</dbReference>
<proteinExistence type="predicted"/>
<feature type="transmembrane region" description="Helical" evidence="1">
    <location>
        <begin position="128"/>
        <end position="151"/>
    </location>
</feature>
<evidence type="ECO:0000313" key="2">
    <source>
        <dbReference type="EMBL" id="MET4583437.1"/>
    </source>
</evidence>
<dbReference type="Pfam" id="PF11188">
    <property type="entry name" value="DUF2975"/>
    <property type="match status" value="1"/>
</dbReference>
<evidence type="ECO:0000313" key="3">
    <source>
        <dbReference type="Proteomes" id="UP001549257"/>
    </source>
</evidence>
<dbReference type="EMBL" id="JBEPSJ010000004">
    <property type="protein sequence ID" value="MET4583437.1"/>
    <property type="molecule type" value="Genomic_DNA"/>
</dbReference>
<protein>
    <recommendedName>
        <fullName evidence="4">DUF2975 domain-containing protein</fullName>
    </recommendedName>
</protein>
<keyword evidence="1" id="KW-1133">Transmembrane helix</keyword>
<dbReference type="Proteomes" id="UP001549257">
    <property type="component" value="Unassembled WGS sequence"/>
</dbReference>
<keyword evidence="1" id="KW-0472">Membrane</keyword>
<keyword evidence="3" id="KW-1185">Reference proteome</keyword>
<name>A0ABV2QSJ6_9MICO</name>